<feature type="compositionally biased region" description="Acidic residues" evidence="1">
    <location>
        <begin position="766"/>
        <end position="776"/>
    </location>
</feature>
<feature type="region of interest" description="Disordered" evidence="1">
    <location>
        <begin position="469"/>
        <end position="552"/>
    </location>
</feature>
<feature type="region of interest" description="Disordered" evidence="1">
    <location>
        <begin position="1"/>
        <end position="57"/>
    </location>
</feature>
<reference evidence="2 3" key="1">
    <citation type="submission" date="2014-02" db="EMBL/GenBank/DDBJ databases">
        <title>Transposable element dynamics among asymbiotic and ectomycorrhizal Amanita fungi.</title>
        <authorList>
            <consortium name="DOE Joint Genome Institute"/>
            <person name="Hess J."/>
            <person name="Skrede I."/>
            <person name="Wolfe B."/>
            <person name="LaButti K."/>
            <person name="Ohm R.A."/>
            <person name="Grigoriev I.V."/>
            <person name="Pringle A."/>
        </authorList>
    </citation>
    <scope>NUCLEOTIDE SEQUENCE [LARGE SCALE GENOMIC DNA]</scope>
    <source>
        <strain evidence="2 3">SKay4041</strain>
    </source>
</reference>
<dbReference type="OrthoDB" id="2590746at2759"/>
<feature type="compositionally biased region" description="Polar residues" evidence="1">
    <location>
        <begin position="395"/>
        <end position="405"/>
    </location>
</feature>
<evidence type="ECO:0000313" key="3">
    <source>
        <dbReference type="Proteomes" id="UP000242287"/>
    </source>
</evidence>
<feature type="compositionally biased region" description="Basic and acidic residues" evidence="1">
    <location>
        <begin position="670"/>
        <end position="711"/>
    </location>
</feature>
<sequence length="948" mass="101097">MFSSLASFIPNALRDTSRTTSLTPTDKQEVCADEQDQPERCEERPQTPHKRRKERRHVHEMFIMVRPPPSKSNHPLNLQVQLVPPHSRGVLPRQSMDFDTRTSSSLTRSSSTRSEASYSTHASTASFASTASTASTSSTATSASSGRRAIVPLYNLQAHNVLTNVIVDAGTDAKIAKFQKRGIELIDLAILEPIEVWPDPTATFVPIPISAPPNLVMPITAPGSSTSTLGRLSVDELGFSQFPTRSHGFPGRNVAGSIPSATSGSRPDTPEMQLQFGTAASSSISLSSSSHAGSQSPIVPTLQFQSSPVVSPAMPSGNNSKRNIFGKIFNKKAGKDPGSPILPASPSSQQVTPKPPANPQMLSPRNLRTYSKENESTPGTPTQMQLTVTPTPLQLPQMSSNSPPVTASGADLGKGRGMRNSWLMGSASQQSSSPLTAAFTSLGLKRRSVIGPGQVTGNGSPTRESIIESMDEKEDGSSHGHSSSFSSPQVIATAPGTNQGQVQPQLCPPILGIQPTLSVVPSGRGRNASTERRKGKRAREGSTAGTIPTKGVKVGMKTGVPLPLRGSRAIMYVWVVKKWIKRRPPGPPVLSAAQNGGKKPSEEQQLVRGFGLSLNLGATGSGIGPDTSWIHRNKDREPSVEELVEVRFEWKRMKGYGDKSKRRSNSGGPRDSKVGHNTESARKEGGERRMRNSKERGRSLEGDEREGREEGSAIDAENSERGRRASTTSNTSSKAAVKRWSLASHQSHSTTGASEEAEGGSHEADPGEESDPEDSETPWVCTLKIRRTNIGLSGTSAREGTGMPGTGSAAPVSSSTGETRGRSEGEEKAEGGEESGKSQESASSPLEVLSIKVGTISPTPHHPKVLAMLKVPFPLPDVEVERLGITKRRGMGQPSHSETAPGDYWGLTLTAEEIKDIVCSTGCWLVVREGFGGIGKVQRKGDGWRIRA</sequence>
<feature type="compositionally biased region" description="Low complexity" evidence="1">
    <location>
        <begin position="279"/>
        <end position="296"/>
    </location>
</feature>
<gene>
    <name evidence="2" type="ORF">AMATHDRAFT_4208</name>
</gene>
<feature type="region of interest" description="Disordered" evidence="1">
    <location>
        <begin position="88"/>
        <end position="144"/>
    </location>
</feature>
<feature type="compositionally biased region" description="Basic and acidic residues" evidence="1">
    <location>
        <begin position="37"/>
        <end position="46"/>
    </location>
</feature>
<accession>A0A2A9NPM7</accession>
<feature type="compositionally biased region" description="Basic residues" evidence="1">
    <location>
        <begin position="47"/>
        <end position="57"/>
    </location>
</feature>
<feature type="region of interest" description="Disordered" evidence="1">
    <location>
        <begin position="395"/>
        <end position="419"/>
    </location>
</feature>
<evidence type="ECO:0000313" key="2">
    <source>
        <dbReference type="EMBL" id="PFH50207.1"/>
    </source>
</evidence>
<feature type="compositionally biased region" description="Low complexity" evidence="1">
    <location>
        <begin position="101"/>
        <end position="144"/>
    </location>
</feature>
<dbReference type="Proteomes" id="UP000242287">
    <property type="component" value="Unassembled WGS sequence"/>
</dbReference>
<organism evidence="2 3">
    <name type="scientific">Amanita thiersii Skay4041</name>
    <dbReference type="NCBI Taxonomy" id="703135"/>
    <lineage>
        <taxon>Eukaryota</taxon>
        <taxon>Fungi</taxon>
        <taxon>Dikarya</taxon>
        <taxon>Basidiomycota</taxon>
        <taxon>Agaricomycotina</taxon>
        <taxon>Agaricomycetes</taxon>
        <taxon>Agaricomycetidae</taxon>
        <taxon>Agaricales</taxon>
        <taxon>Pluteineae</taxon>
        <taxon>Amanitaceae</taxon>
        <taxon>Amanita</taxon>
    </lineage>
</organism>
<feature type="compositionally biased region" description="Low complexity" evidence="1">
    <location>
        <begin position="725"/>
        <end position="735"/>
    </location>
</feature>
<feature type="region of interest" description="Disordered" evidence="1">
    <location>
        <begin position="245"/>
        <end position="298"/>
    </location>
</feature>
<feature type="region of interest" description="Disordered" evidence="1">
    <location>
        <begin position="657"/>
        <end position="845"/>
    </location>
</feature>
<name>A0A2A9NPM7_9AGAR</name>
<dbReference type="AlphaFoldDB" id="A0A2A9NPM7"/>
<dbReference type="EMBL" id="KZ302009">
    <property type="protein sequence ID" value="PFH50207.1"/>
    <property type="molecule type" value="Genomic_DNA"/>
</dbReference>
<feature type="compositionally biased region" description="Basic and acidic residues" evidence="1">
    <location>
        <begin position="819"/>
        <end position="837"/>
    </location>
</feature>
<feature type="compositionally biased region" description="Polar residues" evidence="1">
    <location>
        <begin position="495"/>
        <end position="504"/>
    </location>
</feature>
<evidence type="ECO:0000256" key="1">
    <source>
        <dbReference type="SAM" id="MobiDB-lite"/>
    </source>
</evidence>
<keyword evidence="3" id="KW-1185">Reference proteome</keyword>
<protein>
    <submittedName>
        <fullName evidence="2">Uncharacterized protein</fullName>
    </submittedName>
</protein>
<proteinExistence type="predicted"/>
<feature type="region of interest" description="Disordered" evidence="1">
    <location>
        <begin position="330"/>
        <end position="364"/>
    </location>
</feature>